<evidence type="ECO:0000313" key="2">
    <source>
        <dbReference type="Proteomes" id="UP000019812"/>
    </source>
</evidence>
<organism evidence="1 2">
    <name type="scientific">Candidatus Accumulibacter vicinus</name>
    <dbReference type="NCBI Taxonomy" id="2954382"/>
    <lineage>
        <taxon>Bacteria</taxon>
        <taxon>Pseudomonadati</taxon>
        <taxon>Pseudomonadota</taxon>
        <taxon>Betaproteobacteria</taxon>
        <taxon>Candidatus Accumulibacter</taxon>
    </lineage>
</organism>
<proteinExistence type="predicted"/>
<sequence length="42" mass="4865">MIIILVKYLRLLRMILILTFLDRGPSFSHHLAEILTSRNAGK</sequence>
<dbReference type="EMBL" id="JDSS02000052">
    <property type="protein sequence ID" value="KFB66089.1"/>
    <property type="molecule type" value="Genomic_DNA"/>
</dbReference>
<protein>
    <submittedName>
        <fullName evidence="1">Uncharacterized protein</fullName>
    </submittedName>
</protein>
<reference evidence="1 2" key="1">
    <citation type="submission" date="2014-07" db="EMBL/GenBank/DDBJ databases">
        <title>Expanding our view of genomic diversity in Candidatus Accumulibacter clades.</title>
        <authorList>
            <person name="Skennerton C.T."/>
            <person name="Barr J.J."/>
            <person name="Slater F.R."/>
            <person name="Bond P.L."/>
            <person name="Tyson G.W."/>
        </authorList>
    </citation>
    <scope>NUCLEOTIDE SEQUENCE [LARGE SCALE GENOMIC DNA]</scope>
    <source>
        <strain evidence="2">SK-01</strain>
    </source>
</reference>
<evidence type="ECO:0000313" key="1">
    <source>
        <dbReference type="EMBL" id="KFB66089.1"/>
    </source>
</evidence>
<comment type="caution">
    <text evidence="1">The sequence shown here is derived from an EMBL/GenBank/DDBJ whole genome shotgun (WGS) entry which is preliminary data.</text>
</comment>
<dbReference type="AlphaFoldDB" id="A0A084XUE5"/>
<dbReference type="Proteomes" id="UP000019812">
    <property type="component" value="Unassembled WGS sequence"/>
</dbReference>
<gene>
    <name evidence="1" type="ORF">CAPSK01_004692</name>
</gene>
<accession>A0A084XUE5</accession>
<name>A0A084XUE5_9PROT</name>